<evidence type="ECO:0000256" key="4">
    <source>
        <dbReference type="SAM" id="MobiDB-lite"/>
    </source>
</evidence>
<feature type="domain" description="EF-hand" evidence="6">
    <location>
        <begin position="171"/>
        <end position="254"/>
    </location>
</feature>
<feature type="chain" id="PRO_5047238898" evidence="5">
    <location>
        <begin position="32"/>
        <end position="281"/>
    </location>
</feature>
<dbReference type="Gene3D" id="1.10.238.10">
    <property type="entry name" value="EF-hand"/>
    <property type="match status" value="1"/>
</dbReference>
<evidence type="ECO:0000313" key="7">
    <source>
        <dbReference type="Proteomes" id="UP001652620"/>
    </source>
</evidence>
<feature type="signal peptide" evidence="5">
    <location>
        <begin position="1"/>
        <end position="31"/>
    </location>
</feature>
<feature type="region of interest" description="Disordered" evidence="4">
    <location>
        <begin position="256"/>
        <end position="281"/>
    </location>
</feature>
<evidence type="ECO:0000256" key="1">
    <source>
        <dbReference type="ARBA" id="ARBA00022729"/>
    </source>
</evidence>
<dbReference type="SUPFAM" id="SSF47473">
    <property type="entry name" value="EF-hand"/>
    <property type="match status" value="1"/>
</dbReference>
<dbReference type="GO" id="GO:0016301">
    <property type="term" value="F:kinase activity"/>
    <property type="evidence" value="ECO:0007669"/>
    <property type="project" value="UniProtKB-KW"/>
</dbReference>
<accession>A0A6I9UU20</accession>
<protein>
    <submittedName>
        <fullName evidence="8">Cyclin-dependent serine/threonine-protein kinase DDB_G0272797/DDB_G0274007 isoform X1</fullName>
    </submittedName>
</protein>
<dbReference type="GeneID" id="105222137"/>
<dbReference type="GO" id="GO:0005509">
    <property type="term" value="F:calcium ion binding"/>
    <property type="evidence" value="ECO:0007669"/>
    <property type="project" value="InterPro"/>
</dbReference>
<dbReference type="Proteomes" id="UP001652620">
    <property type="component" value="Chromosome 2"/>
</dbReference>
<dbReference type="KEGG" id="bdr:105222137"/>
<keyword evidence="7" id="KW-1185">Reference proteome</keyword>
<dbReference type="GO" id="GO:0005783">
    <property type="term" value="C:endoplasmic reticulum"/>
    <property type="evidence" value="ECO:0007669"/>
    <property type="project" value="UniProtKB-SubCell"/>
</dbReference>
<reference evidence="7" key="1">
    <citation type="submission" date="2025-05" db="UniProtKB">
        <authorList>
            <consortium name="RefSeq"/>
        </authorList>
    </citation>
    <scope>NUCLEOTIDE SEQUENCE [LARGE SCALE GENOMIC DNA]</scope>
</reference>
<keyword evidence="8" id="KW-0418">Kinase</keyword>
<feature type="region of interest" description="Disordered" evidence="4">
    <location>
        <begin position="99"/>
        <end position="138"/>
    </location>
</feature>
<keyword evidence="8" id="KW-0808">Transferase</keyword>
<sequence>MRPEIKSFHRKQLPAFSLMLLSLMLFGFTSAQRVAPGVPPQHYQQVPVQHNQQPQYQQQQQQQIHHAPNVNPQHYQQQVQYQQVPVQQQQQQQQYQQQQQPQFQQQQPPQQQQQFQQQPPQPVQQQAPHTPHQAHHGQQQVLNAGNIQDERAHIQEHMQVPIDTSKMSEAELQFHYFKMHDSDNNNKLDGCELIKSLIHWHEQGSKEQPHNEQTPHVEEKIFSDEELVALIDPILQMDDTSRDGYIDYPEFIKAQQKAVAASQQKQQQQQQQQQQQPQSGK</sequence>
<evidence type="ECO:0000313" key="8">
    <source>
        <dbReference type="RefSeq" id="XP_011197641.2"/>
    </source>
</evidence>
<proteinExistence type="predicted"/>
<dbReference type="Pfam" id="PF13499">
    <property type="entry name" value="EF-hand_7"/>
    <property type="match status" value="1"/>
</dbReference>
<name>A0A6I9UU20_BACDO</name>
<dbReference type="AlphaFoldDB" id="A0A6I9UU20"/>
<evidence type="ECO:0000259" key="6">
    <source>
        <dbReference type="Pfam" id="PF13499"/>
    </source>
</evidence>
<feature type="region of interest" description="Disordered" evidence="4">
    <location>
        <begin position="39"/>
        <end position="65"/>
    </location>
</feature>
<feature type="compositionally biased region" description="Low complexity" evidence="4">
    <location>
        <begin position="40"/>
        <end position="63"/>
    </location>
</feature>
<evidence type="ECO:0000256" key="5">
    <source>
        <dbReference type="SAM" id="SignalP"/>
    </source>
</evidence>
<organism evidence="7 8">
    <name type="scientific">Bactrocera dorsalis</name>
    <name type="common">Oriental fruit fly</name>
    <name type="synonym">Dacus dorsalis</name>
    <dbReference type="NCBI Taxonomy" id="27457"/>
    <lineage>
        <taxon>Eukaryota</taxon>
        <taxon>Metazoa</taxon>
        <taxon>Ecdysozoa</taxon>
        <taxon>Arthropoda</taxon>
        <taxon>Hexapoda</taxon>
        <taxon>Insecta</taxon>
        <taxon>Pterygota</taxon>
        <taxon>Neoptera</taxon>
        <taxon>Endopterygota</taxon>
        <taxon>Diptera</taxon>
        <taxon>Brachycera</taxon>
        <taxon>Muscomorpha</taxon>
        <taxon>Tephritoidea</taxon>
        <taxon>Tephritidae</taxon>
        <taxon>Bactrocera</taxon>
        <taxon>Bactrocera</taxon>
    </lineage>
</organism>
<dbReference type="OrthoDB" id="289247at2759"/>
<dbReference type="PROSITE" id="PS00018">
    <property type="entry name" value="EF_HAND_1"/>
    <property type="match status" value="2"/>
</dbReference>
<evidence type="ECO:0000256" key="3">
    <source>
        <dbReference type="ARBA" id="ARBA00022837"/>
    </source>
</evidence>
<keyword evidence="2" id="KW-0677">Repeat</keyword>
<dbReference type="PANTHER" id="PTHR23104">
    <property type="entry name" value="MULTIPLE COAGULATION FACTOR DEFICIENCY PROTEIN 2 NEURAL STEM CELL DERIVED NEURONAL SURVIVAL PROTEIN"/>
    <property type="match status" value="1"/>
</dbReference>
<dbReference type="InterPro" id="IPR011992">
    <property type="entry name" value="EF-hand-dom_pair"/>
</dbReference>
<dbReference type="InterPro" id="IPR002048">
    <property type="entry name" value="EF_hand_dom"/>
</dbReference>
<dbReference type="GO" id="GO:0015031">
    <property type="term" value="P:protein transport"/>
    <property type="evidence" value="ECO:0007669"/>
    <property type="project" value="UniProtKB-KW"/>
</dbReference>
<dbReference type="RefSeq" id="XP_011197641.2">
    <property type="nucleotide sequence ID" value="XM_011199339.4"/>
</dbReference>
<keyword evidence="1 5" id="KW-0732">Signal</keyword>
<dbReference type="FunCoup" id="A0A6I9UU20">
    <property type="interactions" value="29"/>
</dbReference>
<evidence type="ECO:0000256" key="2">
    <source>
        <dbReference type="ARBA" id="ARBA00022737"/>
    </source>
</evidence>
<gene>
    <name evidence="8" type="primary">LOC105222137</name>
</gene>
<dbReference type="InterPro" id="IPR052110">
    <property type="entry name" value="MCFD2-like"/>
</dbReference>
<dbReference type="PANTHER" id="PTHR23104:SF17">
    <property type="entry name" value="EF-HAND DOMAIN-CONTAINING PROTEIN"/>
    <property type="match status" value="1"/>
</dbReference>
<dbReference type="InParanoid" id="A0A6I9UU20"/>
<keyword evidence="3" id="KW-0106">Calcium</keyword>
<dbReference type="GO" id="GO:0005794">
    <property type="term" value="C:Golgi apparatus"/>
    <property type="evidence" value="ECO:0007669"/>
    <property type="project" value="UniProtKB-SubCell"/>
</dbReference>
<dbReference type="InterPro" id="IPR018247">
    <property type="entry name" value="EF_Hand_1_Ca_BS"/>
</dbReference>
<reference evidence="8" key="2">
    <citation type="submission" date="2025-08" db="UniProtKB">
        <authorList>
            <consortium name="RefSeq"/>
        </authorList>
    </citation>
    <scope>IDENTIFICATION</scope>
    <source>
        <tissue evidence="8">Adult</tissue>
    </source>
</reference>